<dbReference type="AlphaFoldDB" id="A0AAF5RWR9"/>
<evidence type="ECO:0000313" key="1">
    <source>
        <dbReference type="Proteomes" id="UP000093561"/>
    </source>
</evidence>
<organism evidence="1 2">
    <name type="scientific">Wuchereria bancrofti</name>
    <dbReference type="NCBI Taxonomy" id="6293"/>
    <lineage>
        <taxon>Eukaryota</taxon>
        <taxon>Metazoa</taxon>
        <taxon>Ecdysozoa</taxon>
        <taxon>Nematoda</taxon>
        <taxon>Chromadorea</taxon>
        <taxon>Rhabditida</taxon>
        <taxon>Spirurina</taxon>
        <taxon>Spiruromorpha</taxon>
        <taxon>Filarioidea</taxon>
        <taxon>Onchocercidae</taxon>
        <taxon>Wuchereria</taxon>
    </lineage>
</organism>
<accession>A0AAF5RWR9</accession>
<dbReference type="Proteomes" id="UP000093561">
    <property type="component" value="Unassembled WGS sequence"/>
</dbReference>
<sequence>MLCLFILTLRQKKDNLWETVYQKVLCARSSVSSGRGELTSWDFSFPPDKLIYRRAYCQSLFS</sequence>
<reference evidence="2" key="3">
    <citation type="submission" date="2024-02" db="UniProtKB">
        <authorList>
            <consortium name="WormBaseParasite"/>
        </authorList>
    </citation>
    <scope>IDENTIFICATION</scope>
    <source>
        <strain evidence="2">pt0022</strain>
    </source>
</reference>
<proteinExistence type="predicted"/>
<name>A0AAF5RWR9_WUCBA</name>
<reference evidence="1" key="1">
    <citation type="submission" date="2015-03" db="EMBL/GenBank/DDBJ databases">
        <title>Wuchereria bancrofti Genome Sequencing Papua New Guinea Strain.</title>
        <authorList>
            <person name="Small S.T."/>
            <person name="Serre D."/>
            <person name="Zimmerman P.A."/>
        </authorList>
    </citation>
    <scope>NUCLEOTIDE SEQUENCE [LARGE SCALE GENOMIC DNA]</scope>
    <source>
        <strain evidence="1">pt0022</strain>
    </source>
</reference>
<reference evidence="1" key="2">
    <citation type="journal article" date="2016" name="Mol. Ecol.">
        <title>Population genomics of the filarial nematode parasite Wuchereria bancrofti from mosquitoes.</title>
        <authorList>
            <person name="Small S.T."/>
            <person name="Reimer L.J."/>
            <person name="Tisch D.J."/>
            <person name="King C.L."/>
            <person name="Christensen B.M."/>
            <person name="Siba P.M."/>
            <person name="Kazura J.W."/>
            <person name="Serre D."/>
            <person name="Zimmerman P.A."/>
        </authorList>
    </citation>
    <scope>NUCLEOTIDE SEQUENCE</scope>
    <source>
        <strain evidence="1">pt0022</strain>
    </source>
</reference>
<dbReference type="WBParaSite" id="mrna-Wban_08137">
    <property type="protein sequence ID" value="mrna-Wban_08137"/>
    <property type="gene ID" value="Wban_08137"/>
</dbReference>
<protein>
    <submittedName>
        <fullName evidence="2">Uncharacterized protein</fullName>
    </submittedName>
</protein>
<evidence type="ECO:0000313" key="2">
    <source>
        <dbReference type="WBParaSite" id="mrna-Wban_08137"/>
    </source>
</evidence>